<reference evidence="1" key="1">
    <citation type="submission" date="2018-05" db="EMBL/GenBank/DDBJ databases">
        <authorList>
            <person name="Lanie J.A."/>
            <person name="Ng W.-L."/>
            <person name="Kazmierczak K.M."/>
            <person name="Andrzejewski T.M."/>
            <person name="Davidsen T.M."/>
            <person name="Wayne K.J."/>
            <person name="Tettelin H."/>
            <person name="Glass J.I."/>
            <person name="Rusch D."/>
            <person name="Podicherti R."/>
            <person name="Tsui H.-C.T."/>
            <person name="Winkler M.E."/>
        </authorList>
    </citation>
    <scope>NUCLEOTIDE SEQUENCE</scope>
</reference>
<sequence>MIGKEDFSFTIQGVLNGQFMRGFTHIILIGGFCFNTVAADIQPVAKILDSRCLDCHDAETRKGGINLTKLLAADNLNEPKIAA</sequence>
<feature type="non-terminal residue" evidence="1">
    <location>
        <position position="83"/>
    </location>
</feature>
<proteinExistence type="predicted"/>
<dbReference type="EMBL" id="UINC01198389">
    <property type="protein sequence ID" value="SVE16324.1"/>
    <property type="molecule type" value="Genomic_DNA"/>
</dbReference>
<accession>A0A383B8X3</accession>
<name>A0A383B8X3_9ZZZZ</name>
<protein>
    <recommendedName>
        <fullName evidence="2">Cytochrome C Planctomycete-type domain-containing protein</fullName>
    </recommendedName>
</protein>
<evidence type="ECO:0000313" key="1">
    <source>
        <dbReference type="EMBL" id="SVE16324.1"/>
    </source>
</evidence>
<dbReference type="AlphaFoldDB" id="A0A383B8X3"/>
<organism evidence="1">
    <name type="scientific">marine metagenome</name>
    <dbReference type="NCBI Taxonomy" id="408172"/>
    <lineage>
        <taxon>unclassified sequences</taxon>
        <taxon>metagenomes</taxon>
        <taxon>ecological metagenomes</taxon>
    </lineage>
</organism>
<evidence type="ECO:0008006" key="2">
    <source>
        <dbReference type="Google" id="ProtNLM"/>
    </source>
</evidence>
<gene>
    <name evidence="1" type="ORF">METZ01_LOCUS469178</name>
</gene>